<comment type="caution">
    <text evidence="2">The sequence shown here is derived from an EMBL/GenBank/DDBJ whole genome shotgun (WGS) entry which is preliminary data.</text>
</comment>
<dbReference type="AlphaFoldDB" id="A0AAE0S1V2"/>
<sequence length="151" mass="16581">MDEMTAVTGDGTSEATTACGYPKDTGTYQAISVGFQDNYWNNAETTRNENEGEVQHTPRETFARVAAKSPTSRSPPKRKLITSTHNSTQQVSTPLVAEKPVNTEKALAIKNKSKVVESTEEDNPDVSRLHDLKLHETAMNPCIARDFVNSV</sequence>
<feature type="compositionally biased region" description="Polar residues" evidence="1">
    <location>
        <begin position="81"/>
        <end position="93"/>
    </location>
</feature>
<feature type="region of interest" description="Disordered" evidence="1">
    <location>
        <begin position="1"/>
        <end position="23"/>
    </location>
</feature>
<evidence type="ECO:0000256" key="1">
    <source>
        <dbReference type="SAM" id="MobiDB-lite"/>
    </source>
</evidence>
<proteinExistence type="predicted"/>
<reference evidence="2" key="3">
    <citation type="submission" date="2023-05" db="EMBL/GenBank/DDBJ databases">
        <authorList>
            <person name="Smith C.H."/>
        </authorList>
    </citation>
    <scope>NUCLEOTIDE SEQUENCE</scope>
    <source>
        <strain evidence="2">CHS0354</strain>
        <tissue evidence="2">Mantle</tissue>
    </source>
</reference>
<reference evidence="2" key="1">
    <citation type="journal article" date="2021" name="Genome Biol. Evol.">
        <title>A High-Quality Reference Genome for a Parasitic Bivalve with Doubly Uniparental Inheritance (Bivalvia: Unionida).</title>
        <authorList>
            <person name="Smith C.H."/>
        </authorList>
    </citation>
    <scope>NUCLEOTIDE SEQUENCE</scope>
    <source>
        <strain evidence="2">CHS0354</strain>
    </source>
</reference>
<organism evidence="2 3">
    <name type="scientific">Potamilus streckersoni</name>
    <dbReference type="NCBI Taxonomy" id="2493646"/>
    <lineage>
        <taxon>Eukaryota</taxon>
        <taxon>Metazoa</taxon>
        <taxon>Spiralia</taxon>
        <taxon>Lophotrochozoa</taxon>
        <taxon>Mollusca</taxon>
        <taxon>Bivalvia</taxon>
        <taxon>Autobranchia</taxon>
        <taxon>Heteroconchia</taxon>
        <taxon>Palaeoheterodonta</taxon>
        <taxon>Unionida</taxon>
        <taxon>Unionoidea</taxon>
        <taxon>Unionidae</taxon>
        <taxon>Ambleminae</taxon>
        <taxon>Lampsilini</taxon>
        <taxon>Potamilus</taxon>
    </lineage>
</organism>
<evidence type="ECO:0000313" key="3">
    <source>
        <dbReference type="Proteomes" id="UP001195483"/>
    </source>
</evidence>
<dbReference type="Proteomes" id="UP001195483">
    <property type="component" value="Unassembled WGS sequence"/>
</dbReference>
<feature type="compositionally biased region" description="Basic and acidic residues" evidence="1">
    <location>
        <begin position="46"/>
        <end position="62"/>
    </location>
</feature>
<name>A0AAE0S1V2_9BIVA</name>
<feature type="region of interest" description="Disordered" evidence="1">
    <location>
        <begin position="42"/>
        <end position="99"/>
    </location>
</feature>
<keyword evidence="3" id="KW-1185">Reference proteome</keyword>
<evidence type="ECO:0000313" key="2">
    <source>
        <dbReference type="EMBL" id="KAK3583653.1"/>
    </source>
</evidence>
<protein>
    <submittedName>
        <fullName evidence="2">Uncharacterized protein</fullName>
    </submittedName>
</protein>
<dbReference type="EMBL" id="JAEAOA010001314">
    <property type="protein sequence ID" value="KAK3583653.1"/>
    <property type="molecule type" value="Genomic_DNA"/>
</dbReference>
<gene>
    <name evidence="2" type="ORF">CHS0354_021391</name>
</gene>
<accession>A0AAE0S1V2</accession>
<reference evidence="2" key="2">
    <citation type="journal article" date="2021" name="Genome Biol. Evol.">
        <title>Developing a high-quality reference genome for a parasitic bivalve with doubly uniparental inheritance (Bivalvia: Unionida).</title>
        <authorList>
            <person name="Smith C.H."/>
        </authorList>
    </citation>
    <scope>NUCLEOTIDE SEQUENCE</scope>
    <source>
        <strain evidence="2">CHS0354</strain>
        <tissue evidence="2">Mantle</tissue>
    </source>
</reference>